<keyword evidence="1" id="KW-1133">Transmembrane helix</keyword>
<evidence type="ECO:0000313" key="2">
    <source>
        <dbReference type="EMBL" id="KAK4564322.1"/>
    </source>
</evidence>
<feature type="transmembrane region" description="Helical" evidence="1">
    <location>
        <begin position="484"/>
        <end position="505"/>
    </location>
</feature>
<dbReference type="Pfam" id="PF03140">
    <property type="entry name" value="DUF247"/>
    <property type="match status" value="1"/>
</dbReference>
<sequence>MVSIPNFDLHLNQWVIEIFKSEDIDFPICVFKVPNSLRAAKPEAYLPQVVGLGLLHHERLELESMQMYKLGVAKNIHKGFGGFDLEIFIQGLLKLVPSVRACYQMYLKANDLEIACAMAIDSLFLLELLCYYGIGKDTLAKSDILCRLVDTAGTRLAQDGILRDTLMLENQIPIIVLKNILLAECAHFASKKDNSLIVKKYLPQMMCGYCKALSPLNVLEKYPDSIALNRAHLLDLLYHLIMLKEPPEEESPEEEADDYSMLKKLYELSSSRRDNPPAGLLSILSSLDIPLEVKKPIELAKGLLDLPWSNLDPNSIKNIVPAEKEVQIPTASRLCDVGVKFFPDHITAIGFDLDKTSFKLPLIKLDVYSEVIIRNLVAYEAMSKSESEPLVFTRYFQLMNGIIETEKDVKVLRDHGILQSESMKDDEVVKIFSGTTTQPIREANVHDLDKAIADVNNYYNGLRKVKACKFIKKCVLTLWNVRTIFTAILLLLLMALQTFCSVYGCSHIFNKTN</sequence>
<gene>
    <name evidence="2" type="ORF">RGQ29_006404</name>
</gene>
<protein>
    <submittedName>
        <fullName evidence="2">Uncharacterized protein</fullName>
    </submittedName>
</protein>
<keyword evidence="1" id="KW-0472">Membrane</keyword>
<evidence type="ECO:0000256" key="1">
    <source>
        <dbReference type="SAM" id="Phobius"/>
    </source>
</evidence>
<dbReference type="EMBL" id="JAXUIC010000011">
    <property type="protein sequence ID" value="KAK4564322.1"/>
    <property type="molecule type" value="Genomic_DNA"/>
</dbReference>
<keyword evidence="1" id="KW-0812">Transmembrane</keyword>
<proteinExistence type="predicted"/>
<name>A0AAN7E742_QUERU</name>
<accession>A0AAN7E742</accession>
<organism evidence="2 3">
    <name type="scientific">Quercus rubra</name>
    <name type="common">Northern red oak</name>
    <name type="synonym">Quercus borealis</name>
    <dbReference type="NCBI Taxonomy" id="3512"/>
    <lineage>
        <taxon>Eukaryota</taxon>
        <taxon>Viridiplantae</taxon>
        <taxon>Streptophyta</taxon>
        <taxon>Embryophyta</taxon>
        <taxon>Tracheophyta</taxon>
        <taxon>Spermatophyta</taxon>
        <taxon>Magnoliopsida</taxon>
        <taxon>eudicotyledons</taxon>
        <taxon>Gunneridae</taxon>
        <taxon>Pentapetalae</taxon>
        <taxon>rosids</taxon>
        <taxon>fabids</taxon>
        <taxon>Fagales</taxon>
        <taxon>Fagaceae</taxon>
        <taxon>Quercus</taxon>
    </lineage>
</organism>
<dbReference type="PANTHER" id="PTHR31549:SF300">
    <property type="match status" value="1"/>
</dbReference>
<evidence type="ECO:0000313" key="3">
    <source>
        <dbReference type="Proteomes" id="UP001324115"/>
    </source>
</evidence>
<reference evidence="2 3" key="1">
    <citation type="journal article" date="2023" name="G3 (Bethesda)">
        <title>A haplotype-resolved chromosome-scale genome for Quercus rubra L. provides insights into the genetics of adaptive traits for red oak species.</title>
        <authorList>
            <person name="Kapoor B."/>
            <person name="Jenkins J."/>
            <person name="Schmutz J."/>
            <person name="Zhebentyayeva T."/>
            <person name="Kuelheim C."/>
            <person name="Coggeshall M."/>
            <person name="Heim C."/>
            <person name="Lasky J.R."/>
            <person name="Leites L."/>
            <person name="Islam-Faridi N."/>
            <person name="Romero-Severson J."/>
            <person name="DeLeo V.L."/>
            <person name="Lucas S.M."/>
            <person name="Lazic D."/>
            <person name="Gailing O."/>
            <person name="Carlson J."/>
            <person name="Staton M."/>
        </authorList>
    </citation>
    <scope>NUCLEOTIDE SEQUENCE [LARGE SCALE GENOMIC DNA]</scope>
    <source>
        <strain evidence="2">Pseudo-F2</strain>
    </source>
</reference>
<dbReference type="Proteomes" id="UP001324115">
    <property type="component" value="Unassembled WGS sequence"/>
</dbReference>
<keyword evidence="3" id="KW-1185">Reference proteome</keyword>
<dbReference type="AlphaFoldDB" id="A0AAN7E742"/>
<dbReference type="PANTHER" id="PTHR31549">
    <property type="entry name" value="PROTEIN, PUTATIVE (DUF247)-RELATED-RELATED"/>
    <property type="match status" value="1"/>
</dbReference>
<comment type="caution">
    <text evidence="2">The sequence shown here is derived from an EMBL/GenBank/DDBJ whole genome shotgun (WGS) entry which is preliminary data.</text>
</comment>
<dbReference type="InterPro" id="IPR004158">
    <property type="entry name" value="DUF247_pln"/>
</dbReference>